<evidence type="ECO:0000313" key="2">
    <source>
        <dbReference type="EMBL" id="PGS63643.1"/>
    </source>
</evidence>
<accession>A0A9X7GSY3</accession>
<proteinExistence type="predicted"/>
<evidence type="ECO:0000259" key="1">
    <source>
        <dbReference type="Pfam" id="PF23491"/>
    </source>
</evidence>
<name>A0A9X7GSY3_BACCE</name>
<organism evidence="2 3">
    <name type="scientific">Bacillus cereus</name>
    <dbReference type="NCBI Taxonomy" id="1396"/>
    <lineage>
        <taxon>Bacteria</taxon>
        <taxon>Bacillati</taxon>
        <taxon>Bacillota</taxon>
        <taxon>Bacilli</taxon>
        <taxon>Bacillales</taxon>
        <taxon>Bacillaceae</taxon>
        <taxon>Bacillus</taxon>
        <taxon>Bacillus cereus group</taxon>
    </lineage>
</organism>
<sequence length="84" mass="9752">MLSEIHVEKKEGTVKIEWQTAEIYIPLREIIEVTDDYASYKNCDHIVNIGISFYKSKAVVIKTKKLCYVLFSMNKNAILNEINL</sequence>
<dbReference type="EMBL" id="NULI01000293">
    <property type="protein sequence ID" value="PGS63643.1"/>
    <property type="molecule type" value="Genomic_DNA"/>
</dbReference>
<reference evidence="2 3" key="1">
    <citation type="submission" date="2017-09" db="EMBL/GenBank/DDBJ databases">
        <title>Large-scale bioinformatics analysis of Bacillus genomes uncovers conserved roles of natural products in bacterial physiology.</title>
        <authorList>
            <consortium name="Agbiome Team Llc"/>
            <person name="Bleich R.M."/>
            <person name="Grubbs K.J."/>
            <person name="Santa Maria K.C."/>
            <person name="Allen S.E."/>
            <person name="Farag S."/>
            <person name="Shank E.A."/>
            <person name="Bowers A."/>
        </authorList>
    </citation>
    <scope>NUCLEOTIDE SEQUENCE [LARGE SCALE GENOMIC DNA]</scope>
    <source>
        <strain evidence="2 3">AFS041711</strain>
    </source>
</reference>
<dbReference type="Proteomes" id="UP000224203">
    <property type="component" value="Unassembled WGS sequence"/>
</dbReference>
<dbReference type="InterPro" id="IPR055365">
    <property type="entry name" value="PH_SunI-like"/>
</dbReference>
<dbReference type="RefSeq" id="WP_098783778.1">
    <property type="nucleotide sequence ID" value="NZ_NULI01000293.1"/>
</dbReference>
<feature type="domain" description="Sublancin immunity protein SunI-like PH" evidence="1">
    <location>
        <begin position="4"/>
        <end position="83"/>
    </location>
</feature>
<dbReference type="Pfam" id="PF23491">
    <property type="entry name" value="bPH_8"/>
    <property type="match status" value="1"/>
</dbReference>
<protein>
    <recommendedName>
        <fullName evidence="1">Sublancin immunity protein SunI-like PH domain-containing protein</fullName>
    </recommendedName>
</protein>
<dbReference type="AlphaFoldDB" id="A0A9X7GSY3"/>
<gene>
    <name evidence="2" type="ORF">COC69_31330</name>
</gene>
<evidence type="ECO:0000313" key="3">
    <source>
        <dbReference type="Proteomes" id="UP000224203"/>
    </source>
</evidence>
<comment type="caution">
    <text evidence="2">The sequence shown here is derived from an EMBL/GenBank/DDBJ whole genome shotgun (WGS) entry which is preliminary data.</text>
</comment>